<feature type="compositionally biased region" description="Basic and acidic residues" evidence="13">
    <location>
        <begin position="327"/>
        <end position="341"/>
    </location>
</feature>
<evidence type="ECO:0000256" key="4">
    <source>
        <dbReference type="ARBA" id="ARBA00022448"/>
    </source>
</evidence>
<proteinExistence type="inferred from homology"/>
<dbReference type="GO" id="GO:0006417">
    <property type="term" value="P:regulation of translation"/>
    <property type="evidence" value="ECO:0007669"/>
    <property type="project" value="UniProtKB-KW"/>
</dbReference>
<keyword evidence="10" id="KW-0866">Nonsense-mediated mRNA decay</keyword>
<protein>
    <submittedName>
        <fullName evidence="15">15612_t:CDS:1</fullName>
    </submittedName>
</protein>
<feature type="region of interest" description="Disordered" evidence="13">
    <location>
        <begin position="213"/>
        <end position="245"/>
    </location>
</feature>
<reference evidence="15" key="1">
    <citation type="submission" date="2021-06" db="EMBL/GenBank/DDBJ databases">
        <authorList>
            <person name="Kallberg Y."/>
            <person name="Tangrot J."/>
            <person name="Rosling A."/>
        </authorList>
    </citation>
    <scope>NUCLEOTIDE SEQUENCE</scope>
    <source>
        <strain evidence="15">CL551</strain>
    </source>
</reference>
<dbReference type="GO" id="GO:0000184">
    <property type="term" value="P:nuclear-transcribed mRNA catabolic process, nonsense-mediated decay"/>
    <property type="evidence" value="ECO:0007669"/>
    <property type="project" value="UniProtKB-KW"/>
</dbReference>
<feature type="compositionally biased region" description="Basic and acidic residues" evidence="13">
    <location>
        <begin position="513"/>
        <end position="527"/>
    </location>
</feature>
<feature type="compositionally biased region" description="Basic and acidic residues" evidence="13">
    <location>
        <begin position="150"/>
        <end position="168"/>
    </location>
</feature>
<keyword evidence="9" id="KW-0694">RNA-binding</keyword>
<gene>
    <name evidence="15" type="ORF">AMORRO_LOCUS10554</name>
</gene>
<feature type="compositionally biased region" description="Basic and acidic residues" evidence="13">
    <location>
        <begin position="51"/>
        <end position="63"/>
    </location>
</feature>
<feature type="region of interest" description="Disordered" evidence="13">
    <location>
        <begin position="1"/>
        <end position="170"/>
    </location>
</feature>
<dbReference type="GO" id="GO:0051028">
    <property type="term" value="P:mRNA transport"/>
    <property type="evidence" value="ECO:0007669"/>
    <property type="project" value="UniProtKB-KW"/>
</dbReference>
<evidence type="ECO:0000259" key="14">
    <source>
        <dbReference type="Pfam" id="PF09405"/>
    </source>
</evidence>
<dbReference type="Pfam" id="PF09405">
    <property type="entry name" value="Btz"/>
    <property type="match status" value="1"/>
</dbReference>
<keyword evidence="4" id="KW-0813">Transport</keyword>
<evidence type="ECO:0000256" key="5">
    <source>
        <dbReference type="ARBA" id="ARBA00022490"/>
    </source>
</evidence>
<name>A0A9N9HC96_9GLOM</name>
<dbReference type="GO" id="GO:0035145">
    <property type="term" value="C:exon-exon junction complex"/>
    <property type="evidence" value="ECO:0007669"/>
    <property type="project" value="InterPro"/>
</dbReference>
<evidence type="ECO:0000313" key="15">
    <source>
        <dbReference type="EMBL" id="CAG8664576.1"/>
    </source>
</evidence>
<evidence type="ECO:0000256" key="7">
    <source>
        <dbReference type="ARBA" id="ARBA00022816"/>
    </source>
</evidence>
<evidence type="ECO:0000256" key="9">
    <source>
        <dbReference type="ARBA" id="ARBA00022884"/>
    </source>
</evidence>
<evidence type="ECO:0000256" key="2">
    <source>
        <dbReference type="ARBA" id="ARBA00004496"/>
    </source>
</evidence>
<dbReference type="GO" id="GO:0005737">
    <property type="term" value="C:cytoplasm"/>
    <property type="evidence" value="ECO:0007669"/>
    <property type="project" value="UniProtKB-SubCell"/>
</dbReference>
<evidence type="ECO:0000256" key="6">
    <source>
        <dbReference type="ARBA" id="ARBA00022664"/>
    </source>
</evidence>
<dbReference type="GO" id="GO:0008380">
    <property type="term" value="P:RNA splicing"/>
    <property type="evidence" value="ECO:0007669"/>
    <property type="project" value="UniProtKB-KW"/>
</dbReference>
<keyword evidence="12" id="KW-0539">Nucleus</keyword>
<dbReference type="InterPro" id="IPR018545">
    <property type="entry name" value="Btz_dom"/>
</dbReference>
<evidence type="ECO:0000256" key="10">
    <source>
        <dbReference type="ARBA" id="ARBA00023161"/>
    </source>
</evidence>
<comment type="subcellular location">
    <subcellularLocation>
        <location evidence="2">Cytoplasm</location>
    </subcellularLocation>
    <subcellularLocation>
        <location evidence="1">Nucleus</location>
    </subcellularLocation>
</comment>
<dbReference type="EMBL" id="CAJVPV010011809">
    <property type="protein sequence ID" value="CAG8664576.1"/>
    <property type="molecule type" value="Genomic_DNA"/>
</dbReference>
<feature type="region of interest" description="Disordered" evidence="13">
    <location>
        <begin position="475"/>
        <end position="576"/>
    </location>
</feature>
<feature type="compositionally biased region" description="Low complexity" evidence="13">
    <location>
        <begin position="560"/>
        <end position="575"/>
    </location>
</feature>
<dbReference type="OrthoDB" id="3361414at2759"/>
<feature type="compositionally biased region" description="Basic and acidic residues" evidence="13">
    <location>
        <begin position="85"/>
        <end position="97"/>
    </location>
</feature>
<feature type="compositionally biased region" description="Polar residues" evidence="13">
    <location>
        <begin position="65"/>
        <end position="84"/>
    </location>
</feature>
<feature type="compositionally biased region" description="Acidic residues" evidence="13">
    <location>
        <begin position="482"/>
        <end position="493"/>
    </location>
</feature>
<accession>A0A9N9HC96</accession>
<keyword evidence="16" id="KW-1185">Reference proteome</keyword>
<organism evidence="15 16">
    <name type="scientific">Acaulospora morrowiae</name>
    <dbReference type="NCBI Taxonomy" id="94023"/>
    <lineage>
        <taxon>Eukaryota</taxon>
        <taxon>Fungi</taxon>
        <taxon>Fungi incertae sedis</taxon>
        <taxon>Mucoromycota</taxon>
        <taxon>Glomeromycotina</taxon>
        <taxon>Glomeromycetes</taxon>
        <taxon>Diversisporales</taxon>
        <taxon>Acaulosporaceae</taxon>
        <taxon>Acaulospora</taxon>
    </lineage>
</organism>
<feature type="compositionally biased region" description="Basic residues" evidence="13">
    <location>
        <begin position="1"/>
        <end position="11"/>
    </location>
</feature>
<comment type="caution">
    <text evidence="15">The sequence shown here is derived from an EMBL/GenBank/DDBJ whole genome shotgun (WGS) entry which is preliminary data.</text>
</comment>
<evidence type="ECO:0000256" key="3">
    <source>
        <dbReference type="ARBA" id="ARBA00009548"/>
    </source>
</evidence>
<evidence type="ECO:0000256" key="12">
    <source>
        <dbReference type="ARBA" id="ARBA00023242"/>
    </source>
</evidence>
<dbReference type="GO" id="GO:0003729">
    <property type="term" value="F:mRNA binding"/>
    <property type="evidence" value="ECO:0007669"/>
    <property type="project" value="InterPro"/>
</dbReference>
<keyword evidence="7" id="KW-0509">mRNA transport</keyword>
<dbReference type="GO" id="GO:0006397">
    <property type="term" value="P:mRNA processing"/>
    <property type="evidence" value="ECO:0007669"/>
    <property type="project" value="UniProtKB-KW"/>
</dbReference>
<feature type="domain" description="Btz" evidence="14">
    <location>
        <begin position="161"/>
        <end position="272"/>
    </location>
</feature>
<keyword evidence="11" id="KW-0508">mRNA splicing</keyword>
<evidence type="ECO:0000313" key="16">
    <source>
        <dbReference type="Proteomes" id="UP000789342"/>
    </source>
</evidence>
<keyword evidence="6" id="KW-0507">mRNA processing</keyword>
<evidence type="ECO:0000256" key="8">
    <source>
        <dbReference type="ARBA" id="ARBA00022845"/>
    </source>
</evidence>
<keyword evidence="8" id="KW-0810">Translation regulation</keyword>
<feature type="compositionally biased region" description="Basic and acidic residues" evidence="13">
    <location>
        <begin position="349"/>
        <end position="374"/>
    </location>
</feature>
<keyword evidence="5" id="KW-0963">Cytoplasm</keyword>
<feature type="compositionally biased region" description="Polar residues" evidence="13">
    <location>
        <begin position="289"/>
        <end position="304"/>
    </location>
</feature>
<feature type="region of interest" description="Disordered" evidence="13">
    <location>
        <begin position="258"/>
        <end position="386"/>
    </location>
</feature>
<evidence type="ECO:0000256" key="13">
    <source>
        <dbReference type="SAM" id="MobiDB-lite"/>
    </source>
</evidence>
<evidence type="ECO:0000256" key="11">
    <source>
        <dbReference type="ARBA" id="ARBA00023187"/>
    </source>
</evidence>
<evidence type="ECO:0000256" key="1">
    <source>
        <dbReference type="ARBA" id="ARBA00004123"/>
    </source>
</evidence>
<dbReference type="Proteomes" id="UP000789342">
    <property type="component" value="Unassembled WGS sequence"/>
</dbReference>
<dbReference type="AlphaFoldDB" id="A0A9N9HC96"/>
<sequence>MHKLRRLRRRVAQVDIHSEDEDESEVTREELDLSDLSGSEASCEDSDIESEASHSDGEEEIVKEQLTSSTEVLSSTKGTSTITAEETKSLPEEKGSLIEDTTSTNVTEKKETPIVSNSSKLPDKDEQDNISDPTKETIRNENSSTVEIHSGAENEKHTEDPDASKETPKVLMGWQKKLLARQEYRKKLAEDPAFVPHLGEFWGHDDRFTKDELKNDFDPRPRNMHFGPKGRAVWGNSPPKGRWGHDGFEELMRLDEEERRHKEFQRRVQQRRNYGYMADRRRSPIRKNLQPSRVDQNRPSNFSSGRKKSYKEQSVEFGSKKSFSTRSQDKNNGEEGKHTRDIGSSTLENKTKNEVEGNDTSRQKLHKNTSDVRGRGYSKNPLRPHMNRVHANYSQGHGAGDGEKNLDDANRNKTVEVKSEPKQDDVQEADAVKQHVIAKNDDAGIGEVAPTIVISAETDVKDVTSENGVKLGLSINEHEGVTEDSDEESEVEIILDPPSSSAIGKQESSNESSSEKKSAEHQEKERSQTTTASKRYSTRRVATITAQNTQTPETERNDSTSKTTATTATENTDTTTAKKSEIPLSAVYAPPFKPRSMAHTEENVIGEEANESDLPPLQTQETPMGYYAQARAPPIFPPPPPPPIPFAAESNGMVYYFGPSVYYSYGNHNGVYYYPAYYQ</sequence>
<comment type="similarity">
    <text evidence="3">Belongs to the CASC3 family.</text>
</comment>